<feature type="signal peptide" evidence="2">
    <location>
        <begin position="1"/>
        <end position="28"/>
    </location>
</feature>
<dbReference type="SUPFAM" id="SSF110296">
    <property type="entry name" value="Oligoxyloglucan reducing end-specific cellobiohydrolase"/>
    <property type="match status" value="1"/>
</dbReference>
<dbReference type="Proteomes" id="UP000003844">
    <property type="component" value="Unassembled WGS sequence"/>
</dbReference>
<dbReference type="HOGENOM" id="CLU_004847_0_0_10"/>
<gene>
    <name evidence="3" type="ORF">Gilli_2202</name>
</gene>
<dbReference type="AlphaFoldDB" id="H2BUY7"/>
<dbReference type="OrthoDB" id="9757809at2"/>
<dbReference type="PANTHER" id="PTHR12106">
    <property type="entry name" value="SORTILIN RELATED"/>
    <property type="match status" value="1"/>
</dbReference>
<feature type="region of interest" description="Disordered" evidence="1">
    <location>
        <begin position="801"/>
        <end position="855"/>
    </location>
</feature>
<accession>H2BUY7</accession>
<evidence type="ECO:0000313" key="3">
    <source>
        <dbReference type="EMBL" id="EHQ02835.1"/>
    </source>
</evidence>
<dbReference type="SUPFAM" id="SSF63825">
    <property type="entry name" value="YWTD domain"/>
    <property type="match status" value="1"/>
</dbReference>
<keyword evidence="3" id="KW-0378">Hydrolase</keyword>
<dbReference type="EMBL" id="JH594606">
    <property type="protein sequence ID" value="EHQ02835.1"/>
    <property type="molecule type" value="Genomic_DNA"/>
</dbReference>
<dbReference type="InterPro" id="IPR036278">
    <property type="entry name" value="Sialidase_sf"/>
</dbReference>
<dbReference type="GO" id="GO:0016787">
    <property type="term" value="F:hydrolase activity"/>
    <property type="evidence" value="ECO:0007669"/>
    <property type="project" value="UniProtKB-KW"/>
</dbReference>
<dbReference type="Gene3D" id="2.130.10.10">
    <property type="entry name" value="YVTN repeat-like/Quinoprotein amine dehydrogenase"/>
    <property type="match status" value="5"/>
</dbReference>
<dbReference type="eggNOG" id="COG4447">
    <property type="taxonomic scope" value="Bacteria"/>
</dbReference>
<organism evidence="3 4">
    <name type="scientific">Gillisia limnaea (strain DSM 15749 / LMG 21470 / R-8282)</name>
    <dbReference type="NCBI Taxonomy" id="865937"/>
    <lineage>
        <taxon>Bacteria</taxon>
        <taxon>Pseudomonadati</taxon>
        <taxon>Bacteroidota</taxon>
        <taxon>Flavobacteriia</taxon>
        <taxon>Flavobacteriales</taxon>
        <taxon>Flavobacteriaceae</taxon>
        <taxon>Gillisia</taxon>
    </lineage>
</organism>
<dbReference type="SUPFAM" id="SSF50939">
    <property type="entry name" value="Sialidases"/>
    <property type="match status" value="1"/>
</dbReference>
<dbReference type="InterPro" id="IPR015943">
    <property type="entry name" value="WD40/YVTN_repeat-like_dom_sf"/>
</dbReference>
<dbReference type="RefSeq" id="WP_006989145.1">
    <property type="nucleotide sequence ID" value="NZ_JH594606.1"/>
</dbReference>
<keyword evidence="2" id="KW-0732">Signal</keyword>
<protein>
    <submittedName>
        <fullName evidence="3">Glycosyl hydrolase</fullName>
    </submittedName>
</protein>
<evidence type="ECO:0000256" key="1">
    <source>
        <dbReference type="SAM" id="MobiDB-lite"/>
    </source>
</evidence>
<feature type="compositionally biased region" description="Basic and acidic residues" evidence="1">
    <location>
        <begin position="803"/>
        <end position="826"/>
    </location>
</feature>
<sequence length="1045" mass="116947">MKYPNFLKKYKLLSLILFLLIPLNQVQAQKVQQETLDSTVFQTMDYRVAGPYRGGRSTAIAGHADRINEYYFGATGGGLWKTTDGGFLWKPVTDNQINSSSVGAVDVADSNPDIVYIGMGESQFRGNIMQGDGIYKSIDAGKTWENVGLKNSQTVARVRIHPTNPDIVYAAVLGHPFGPNEERGVFKTTNGGKSWNKILYKGPKAGAADLIIDPNNPEVIYASIWEVYRKPWKMWGGGGASGLFKSVNAGETWEELTNKPGMPQAPVGKIGITVSPVDSNRVWAIIEVNEGGVFRSDDAGKTWTRTNEDRKLRQRAFYYTRIYADPQDKETVYVLNVDFWKSTDGGEEFDTEIKVPHGDNHDLWIDPNNPKRMAEANDGGGTVTVNGGETWTDEDFPTAQLYHITATNDFPYFIAGAQQDNSTVAVPSEGWDFLTARGNTMKENVPSYSVGGGESGYIAQDPNNLDIFYAGSYSGVLTRINRETGERRRIEPYPRYFMGNAAETLPERVHWTYPIVFSPLEDRLYVTSQHVWTTTSEGQSWEKISPDLTYADPETMGVSGGEITLDMSGPELYATVYALAPSYHDVNTIWAGSDDGLIHITRNHGKTWENITPPGLQKHSRVSIIDASRHKPGTAYVAVKRYQMDDRAPYIFKTSDYGKTWKKIISGIKEGDYVHVVREDITTPGVLYAGTEHGVYVSFNDGENWNSLQLNLPDVAIRDLAVTEKDIAIATHGRSMWILDDIAPIREYSKEVVNKNLHLYKPYYAVRRVQNAVFHYNLGKDAEEVKIEILDPSGEIIQTFISEEPKPEEEKKPEDLAAKTAKKSDAEIEEDEVKEDKKSANGYTPPEPPTSKKGLNTYKWDLRYPGSTVFDGMILWSARPERGPLAKPGIYQVRVTANGKTETKPFEIKLDPRLENVSEADIKEQFDLGMKIREKVSEANEAVIKIREYKEKMGDNIDPEVLKKLSSIEEAIYQVKNESSQDPLNFPIRLNNKIASLGMIVDSGEANPTDGSYQVFNELSEELSVLINDMETVFLNAERTNSVEK</sequence>
<feature type="chain" id="PRO_5003559545" evidence="2">
    <location>
        <begin position="29"/>
        <end position="1045"/>
    </location>
</feature>
<dbReference type="STRING" id="865937.Gilli_2202"/>
<dbReference type="InterPro" id="IPR050310">
    <property type="entry name" value="VPS10-sortilin"/>
</dbReference>
<reference evidence="4" key="1">
    <citation type="journal article" date="2012" name="Stand. Genomic Sci.">
        <title>Genome sequence of the Antarctic rhodopsins-containing flavobacterium Gillisia limnaea type strain (R-8282(T)).</title>
        <authorList>
            <person name="Riedel T."/>
            <person name="Held B."/>
            <person name="Nolan M."/>
            <person name="Lucas S."/>
            <person name="Lapidus A."/>
            <person name="Tice H."/>
            <person name="Del Rio T.G."/>
            <person name="Cheng J.F."/>
            <person name="Han C."/>
            <person name="Tapia R."/>
            <person name="Goodwin L.A."/>
            <person name="Pitluck S."/>
            <person name="Liolios K."/>
            <person name="Mavromatis K."/>
            <person name="Pagani I."/>
            <person name="Ivanova N."/>
            <person name="Mikhailova N."/>
            <person name="Pati A."/>
            <person name="Chen A."/>
            <person name="Palaniappan K."/>
            <person name="Land M."/>
            <person name="Rohde M."/>
            <person name="Tindall B.J."/>
            <person name="Detter J.C."/>
            <person name="Goker M."/>
            <person name="Bristow J."/>
            <person name="Eisen J.A."/>
            <person name="Markowitz V."/>
            <person name="Hugenholtz P."/>
            <person name="Kyrpides N.C."/>
            <person name="Klenk H.P."/>
            <person name="Woyke T."/>
        </authorList>
    </citation>
    <scope>NUCLEOTIDE SEQUENCE [LARGE SCALE GENOMIC DNA]</scope>
    <source>
        <strain evidence="4">DSM 15749 / LMG 21470 / R-8282</strain>
    </source>
</reference>
<proteinExistence type="predicted"/>
<dbReference type="CDD" id="cd15482">
    <property type="entry name" value="Sialidase_non-viral"/>
    <property type="match status" value="2"/>
</dbReference>
<evidence type="ECO:0000313" key="4">
    <source>
        <dbReference type="Proteomes" id="UP000003844"/>
    </source>
</evidence>
<dbReference type="PANTHER" id="PTHR12106:SF27">
    <property type="entry name" value="SORTILIN-RELATED RECEPTOR"/>
    <property type="match status" value="1"/>
</dbReference>
<keyword evidence="4" id="KW-1185">Reference proteome</keyword>
<evidence type="ECO:0000256" key="2">
    <source>
        <dbReference type="SAM" id="SignalP"/>
    </source>
</evidence>
<name>H2BUY7_GILLR</name>